<comment type="caution">
    <text evidence="2">The sequence shown here is derived from an EMBL/GenBank/DDBJ whole genome shotgun (WGS) entry which is preliminary data.</text>
</comment>
<evidence type="ECO:0000256" key="1">
    <source>
        <dbReference type="SAM" id="MobiDB-lite"/>
    </source>
</evidence>
<name>A0ABQ4TG65_9HYPH</name>
<gene>
    <name evidence="2" type="ORF">EKPJFOCH_0033</name>
</gene>
<keyword evidence="3" id="KW-1185">Reference proteome</keyword>
<feature type="region of interest" description="Disordered" evidence="1">
    <location>
        <begin position="1"/>
        <end position="64"/>
    </location>
</feature>
<evidence type="ECO:0000313" key="3">
    <source>
        <dbReference type="Proteomes" id="UP001055101"/>
    </source>
</evidence>
<sequence>MDPIRPVTSPPPIAAVDPPTRAADTGDARGSGDRTLDPAVSVDISPDAGKARKADTERRGFERDGDSRSLVYRVTDTISGDVIVQIPNEIIIKARVYGRDPNPPVTGARVEKRA</sequence>
<reference evidence="2" key="2">
    <citation type="submission" date="2021-08" db="EMBL/GenBank/DDBJ databases">
        <authorList>
            <person name="Tani A."/>
            <person name="Ola A."/>
            <person name="Ogura Y."/>
            <person name="Katsura K."/>
            <person name="Hayashi T."/>
        </authorList>
    </citation>
    <scope>NUCLEOTIDE SEQUENCE</scope>
    <source>
        <strain evidence="2">DSM 23674</strain>
    </source>
</reference>
<dbReference type="Proteomes" id="UP001055101">
    <property type="component" value="Unassembled WGS sequence"/>
</dbReference>
<reference evidence="2" key="1">
    <citation type="journal article" date="2021" name="Front. Microbiol.">
        <title>Comprehensive Comparative Genomics and Phenotyping of Methylobacterium Species.</title>
        <authorList>
            <person name="Alessa O."/>
            <person name="Ogura Y."/>
            <person name="Fujitani Y."/>
            <person name="Takami H."/>
            <person name="Hayashi T."/>
            <person name="Sahin N."/>
            <person name="Tani A."/>
        </authorList>
    </citation>
    <scope>NUCLEOTIDE SEQUENCE</scope>
    <source>
        <strain evidence="2">DSM 23674</strain>
    </source>
</reference>
<proteinExistence type="predicted"/>
<protein>
    <recommendedName>
        <fullName evidence="4">Flagellar protein FlaG</fullName>
    </recommendedName>
</protein>
<dbReference type="InterPro" id="IPR035924">
    <property type="entry name" value="FlaG-like_sf"/>
</dbReference>
<dbReference type="SUPFAM" id="SSF160214">
    <property type="entry name" value="FlaG-like"/>
    <property type="match status" value="1"/>
</dbReference>
<accession>A0ABQ4TG65</accession>
<evidence type="ECO:0008006" key="4">
    <source>
        <dbReference type="Google" id="ProtNLM"/>
    </source>
</evidence>
<feature type="compositionally biased region" description="Basic and acidic residues" evidence="1">
    <location>
        <begin position="24"/>
        <end position="36"/>
    </location>
</feature>
<organism evidence="2 3">
    <name type="scientific">Methylobacterium thuringiense</name>
    <dbReference type="NCBI Taxonomy" id="1003091"/>
    <lineage>
        <taxon>Bacteria</taxon>
        <taxon>Pseudomonadati</taxon>
        <taxon>Pseudomonadota</taxon>
        <taxon>Alphaproteobacteria</taxon>
        <taxon>Hyphomicrobiales</taxon>
        <taxon>Methylobacteriaceae</taxon>
        <taxon>Methylobacterium</taxon>
    </lineage>
</organism>
<feature type="compositionally biased region" description="Basic and acidic residues" evidence="1">
    <location>
        <begin position="49"/>
        <end position="64"/>
    </location>
</feature>
<dbReference type="EMBL" id="BPRA01000001">
    <property type="protein sequence ID" value="GJE53568.1"/>
    <property type="molecule type" value="Genomic_DNA"/>
</dbReference>
<dbReference type="RefSeq" id="WP_147817353.1">
    <property type="nucleotide sequence ID" value="NZ_BPRA01000001.1"/>
</dbReference>
<evidence type="ECO:0000313" key="2">
    <source>
        <dbReference type="EMBL" id="GJE53568.1"/>
    </source>
</evidence>